<feature type="signal peptide" evidence="2">
    <location>
        <begin position="1"/>
        <end position="21"/>
    </location>
</feature>
<evidence type="ECO:0000313" key="4">
    <source>
        <dbReference type="EMBL" id="JAB71499.1"/>
    </source>
</evidence>
<accession>V5H3G7</accession>
<dbReference type="PANTHER" id="PTHR21184:SF6">
    <property type="entry name" value="CONSERVED PLASMA MEMBRANE PROTEIN"/>
    <property type="match status" value="1"/>
</dbReference>
<dbReference type="PANTHER" id="PTHR21184">
    <property type="entry name" value="MENORIN (DENDRITIC BRANCHING PROTEIN)"/>
    <property type="match status" value="1"/>
</dbReference>
<sequence length="436" mass="48462">MGAPVRIALLLAFCVPLAARAAQDMSSVVWSHATNSRWKLDKALNDKQNPYLEADVSYADGIAVMAHPPVKSWDLSLKEFLRLVCSTPKNITLKLDFKSNDVLHAAFHDLDNAPVKNLQDLWLNADVVQGAGGAPLVDGRRFVHMCSTRFPWAVISPGWTTLPQSTYTWAQVEAMARLLLCEAPLPPRTTFPVRASLVATSIPQLSWLLDVTRNSTLTVWASDNDPWATEGLVRLRQELPWSSVYYDLPGQQDADFKAARSQVSYRPQADDLPEWRLSLEPSCQTRPLAGKRAVFLRGTWASVKLPSRWETLESKVDLTQARSLTVVLGENHLTLEGQCFYAVLNKADNVTARFWNFRCSGDKVSTSETPLMTRLWPVGAETDAVVRFESDGAVVVYDVHVAGSAARPLRSAVMVMALALAAFLMLSRNLNSERWI</sequence>
<evidence type="ECO:0000259" key="3">
    <source>
        <dbReference type="Pfam" id="PF10223"/>
    </source>
</evidence>
<organism evidence="4">
    <name type="scientific">Ixodes ricinus</name>
    <name type="common">Common tick</name>
    <name type="synonym">Acarus ricinus</name>
    <dbReference type="NCBI Taxonomy" id="34613"/>
    <lineage>
        <taxon>Eukaryota</taxon>
        <taxon>Metazoa</taxon>
        <taxon>Ecdysozoa</taxon>
        <taxon>Arthropoda</taxon>
        <taxon>Chelicerata</taxon>
        <taxon>Arachnida</taxon>
        <taxon>Acari</taxon>
        <taxon>Parasitiformes</taxon>
        <taxon>Ixodida</taxon>
        <taxon>Ixodoidea</taxon>
        <taxon>Ixodidae</taxon>
        <taxon>Ixodinae</taxon>
        <taxon>Ixodes</taxon>
    </lineage>
</organism>
<dbReference type="EMBL" id="GANP01012969">
    <property type="protein sequence ID" value="JAB71499.1"/>
    <property type="molecule type" value="mRNA"/>
</dbReference>
<keyword evidence="2" id="KW-0732">Signal</keyword>
<feature type="domain" description="Menorin-like" evidence="3">
    <location>
        <begin position="24"/>
        <end position="252"/>
    </location>
</feature>
<evidence type="ECO:0000256" key="2">
    <source>
        <dbReference type="SAM" id="SignalP"/>
    </source>
</evidence>
<dbReference type="GO" id="GO:0005615">
    <property type="term" value="C:extracellular space"/>
    <property type="evidence" value="ECO:0007669"/>
    <property type="project" value="TreeGrafter"/>
</dbReference>
<comment type="similarity">
    <text evidence="1">Belongs to the menorin family.</text>
</comment>
<evidence type="ECO:0000256" key="1">
    <source>
        <dbReference type="ARBA" id="ARBA00044953"/>
    </source>
</evidence>
<reference evidence="4" key="1">
    <citation type="journal article" date="2015" name="Sci. Rep.">
        <title>Tissue- and time-dependent transcription in Ixodes ricinus salivary glands and midguts when blood feeding on the vertebrate host.</title>
        <authorList>
            <person name="Kotsyfakis M."/>
            <person name="Schwarz A."/>
            <person name="Erhart J."/>
            <person name="Ribeiro J.M."/>
        </authorList>
    </citation>
    <scope>NUCLEOTIDE SEQUENCE</scope>
    <source>
        <tissue evidence="4">Salivary gland and midgut</tissue>
    </source>
</reference>
<protein>
    <submittedName>
        <fullName evidence="4">Putative conserved secreted protein</fullName>
    </submittedName>
</protein>
<dbReference type="Pfam" id="PF10223">
    <property type="entry name" value="Menorin_N"/>
    <property type="match status" value="1"/>
</dbReference>
<name>V5H3G7_IXORI</name>
<feature type="chain" id="PRO_5004737672" evidence="2">
    <location>
        <begin position="22"/>
        <end position="436"/>
    </location>
</feature>
<dbReference type="InterPro" id="IPR019356">
    <property type="entry name" value="Menorin_dom"/>
</dbReference>
<dbReference type="AlphaFoldDB" id="V5H3G7"/>
<proteinExistence type="evidence at transcript level"/>